<proteinExistence type="predicted"/>
<feature type="chain" id="PRO_5025437466" evidence="1">
    <location>
        <begin position="20"/>
        <end position="132"/>
    </location>
</feature>
<dbReference type="AlphaFoldDB" id="A0A6A5ZV10"/>
<reference evidence="2" key="1">
    <citation type="journal article" date="2020" name="Stud. Mycol.">
        <title>101 Dothideomycetes genomes: a test case for predicting lifestyles and emergence of pathogens.</title>
        <authorList>
            <person name="Haridas S."/>
            <person name="Albert R."/>
            <person name="Binder M."/>
            <person name="Bloem J."/>
            <person name="Labutti K."/>
            <person name="Salamov A."/>
            <person name="Andreopoulos B."/>
            <person name="Baker S."/>
            <person name="Barry K."/>
            <person name="Bills G."/>
            <person name="Bluhm B."/>
            <person name="Cannon C."/>
            <person name="Castanera R."/>
            <person name="Culley D."/>
            <person name="Daum C."/>
            <person name="Ezra D."/>
            <person name="Gonzalez J."/>
            <person name="Henrissat B."/>
            <person name="Kuo A."/>
            <person name="Liang C."/>
            <person name="Lipzen A."/>
            <person name="Lutzoni F."/>
            <person name="Magnuson J."/>
            <person name="Mondo S."/>
            <person name="Nolan M."/>
            <person name="Ohm R."/>
            <person name="Pangilinan J."/>
            <person name="Park H.-J."/>
            <person name="Ramirez L."/>
            <person name="Alfaro M."/>
            <person name="Sun H."/>
            <person name="Tritt A."/>
            <person name="Yoshinaga Y."/>
            <person name="Zwiers L.-H."/>
            <person name="Turgeon B."/>
            <person name="Goodwin S."/>
            <person name="Spatafora J."/>
            <person name="Crous P."/>
            <person name="Grigoriev I."/>
        </authorList>
    </citation>
    <scope>NUCLEOTIDE SEQUENCE</scope>
    <source>
        <strain evidence="2">CBS 627.86</strain>
    </source>
</reference>
<dbReference type="EMBL" id="ML977310">
    <property type="protein sequence ID" value="KAF2122804.1"/>
    <property type="molecule type" value="Genomic_DNA"/>
</dbReference>
<dbReference type="OrthoDB" id="2251794at2759"/>
<sequence>MQIMHVFRLLIVGFAVVAAATESFESREIGDYCEAPEGARTCQKPSNCKGISTSSLYCLTDTAIRCCIPQKCSAHIFALSSHKPGLFKWNVYPRLLPRRFQHSVLCEGAGIRSCRRRLLFLLRLSRGTHAMR</sequence>
<evidence type="ECO:0000313" key="2">
    <source>
        <dbReference type="EMBL" id="KAF2122804.1"/>
    </source>
</evidence>
<evidence type="ECO:0000313" key="3">
    <source>
        <dbReference type="Proteomes" id="UP000799770"/>
    </source>
</evidence>
<dbReference type="Proteomes" id="UP000799770">
    <property type="component" value="Unassembled WGS sequence"/>
</dbReference>
<accession>A0A6A5ZV10</accession>
<keyword evidence="1" id="KW-0732">Signal</keyword>
<organism evidence="2 3">
    <name type="scientific">Lophiotrema nucula</name>
    <dbReference type="NCBI Taxonomy" id="690887"/>
    <lineage>
        <taxon>Eukaryota</taxon>
        <taxon>Fungi</taxon>
        <taxon>Dikarya</taxon>
        <taxon>Ascomycota</taxon>
        <taxon>Pezizomycotina</taxon>
        <taxon>Dothideomycetes</taxon>
        <taxon>Pleosporomycetidae</taxon>
        <taxon>Pleosporales</taxon>
        <taxon>Lophiotremataceae</taxon>
        <taxon>Lophiotrema</taxon>
    </lineage>
</organism>
<keyword evidence="3" id="KW-1185">Reference proteome</keyword>
<feature type="signal peptide" evidence="1">
    <location>
        <begin position="1"/>
        <end position="19"/>
    </location>
</feature>
<gene>
    <name evidence="2" type="ORF">BDV96DRAFT_8103</name>
</gene>
<evidence type="ECO:0000256" key="1">
    <source>
        <dbReference type="SAM" id="SignalP"/>
    </source>
</evidence>
<protein>
    <submittedName>
        <fullName evidence="2">Uncharacterized protein</fullName>
    </submittedName>
</protein>
<name>A0A6A5ZV10_9PLEO</name>